<evidence type="ECO:0000313" key="1">
    <source>
        <dbReference type="EMBL" id="MFB9645622.1"/>
    </source>
</evidence>
<sequence length="223" mass="23041">MAGGRADAGPVRIVWLDTAAGVLPCPGVLDRLGAPQMRRYERLRGTAAQRFLGGRWLLLHLIDEMTDVADLGFTTTCERCGADHARPRLESAPIAVSLSYAGSVVAVAAAPHSDAAEVGVDIEREPSDGAGARLHDLGALFAPAPAPDVTEWTLLEAALKADGRGLAVDLAEIRVGVSGTGRLPASRPVWIPGRAESVEAAVVAGPRGFVLSAAMIPAAGRSS</sequence>
<organism evidence="1 2">
    <name type="scientific">Microbacterium terregens</name>
    <dbReference type="NCBI Taxonomy" id="69363"/>
    <lineage>
        <taxon>Bacteria</taxon>
        <taxon>Bacillati</taxon>
        <taxon>Actinomycetota</taxon>
        <taxon>Actinomycetes</taxon>
        <taxon>Micrococcales</taxon>
        <taxon>Microbacteriaceae</taxon>
        <taxon>Microbacterium</taxon>
    </lineage>
</organism>
<name>A0ABV5T165_9MICO</name>
<dbReference type="SUPFAM" id="SSF56214">
    <property type="entry name" value="4'-phosphopantetheinyl transferase"/>
    <property type="match status" value="1"/>
</dbReference>
<dbReference type="Proteomes" id="UP001589611">
    <property type="component" value="Unassembled WGS sequence"/>
</dbReference>
<accession>A0ABV5T165</accession>
<dbReference type="InterPro" id="IPR037143">
    <property type="entry name" value="4-PPantetheinyl_Trfase_dom_sf"/>
</dbReference>
<dbReference type="EMBL" id="JBHMBE010000003">
    <property type="protein sequence ID" value="MFB9645622.1"/>
    <property type="molecule type" value="Genomic_DNA"/>
</dbReference>
<keyword evidence="2" id="KW-1185">Reference proteome</keyword>
<evidence type="ECO:0000313" key="2">
    <source>
        <dbReference type="Proteomes" id="UP001589611"/>
    </source>
</evidence>
<evidence type="ECO:0008006" key="3">
    <source>
        <dbReference type="Google" id="ProtNLM"/>
    </source>
</evidence>
<comment type="caution">
    <text evidence="1">The sequence shown here is derived from an EMBL/GenBank/DDBJ whole genome shotgun (WGS) entry which is preliminary data.</text>
</comment>
<reference evidence="1 2" key="1">
    <citation type="submission" date="2024-09" db="EMBL/GenBank/DDBJ databases">
        <authorList>
            <person name="Sun Q."/>
            <person name="Mori K."/>
        </authorList>
    </citation>
    <scope>NUCLEOTIDE SEQUENCE [LARGE SCALE GENOMIC DNA]</scope>
    <source>
        <strain evidence="1 2">JCM 1342</strain>
    </source>
</reference>
<protein>
    <recommendedName>
        <fullName evidence="3">4-phosphopantetheinyl transferase</fullName>
    </recommendedName>
</protein>
<gene>
    <name evidence="1" type="ORF">ACFFPJ_07410</name>
</gene>
<dbReference type="Gene3D" id="3.90.470.20">
    <property type="entry name" value="4'-phosphopantetheinyl transferase domain"/>
    <property type="match status" value="1"/>
</dbReference>
<dbReference type="RefSeq" id="WP_344712034.1">
    <property type="nucleotide sequence ID" value="NZ_BAAAWH010000001.1"/>
</dbReference>
<proteinExistence type="predicted"/>